<dbReference type="GO" id="GO:0008270">
    <property type="term" value="F:zinc ion binding"/>
    <property type="evidence" value="ECO:0007669"/>
    <property type="project" value="UniProtKB-KW"/>
</dbReference>
<dbReference type="PROSITE" id="PS50158">
    <property type="entry name" value="ZF_CCHC"/>
    <property type="match status" value="2"/>
</dbReference>
<keyword evidence="1" id="KW-0862">Zinc</keyword>
<name>A0A6J1GDV3_CUCMO</name>
<evidence type="ECO:0000313" key="5">
    <source>
        <dbReference type="RefSeq" id="XP_022949832.1"/>
    </source>
</evidence>
<dbReference type="SUPFAM" id="SSF57756">
    <property type="entry name" value="Retrovirus zinc finger-like domains"/>
    <property type="match status" value="1"/>
</dbReference>
<evidence type="ECO:0000313" key="4">
    <source>
        <dbReference type="RefSeq" id="XP_022949820.1"/>
    </source>
</evidence>
<feature type="domain" description="CCHC-type" evidence="2">
    <location>
        <begin position="128"/>
        <end position="142"/>
    </location>
</feature>
<reference evidence="4 5" key="1">
    <citation type="submission" date="2025-04" db="UniProtKB">
        <authorList>
            <consortium name="RefSeq"/>
        </authorList>
    </citation>
    <scope>IDENTIFICATION</scope>
    <source>
        <tissue evidence="4 5">Young leaves</tissue>
    </source>
</reference>
<dbReference type="RefSeq" id="XP_022949820.1">
    <property type="nucleotide sequence ID" value="XM_023094052.1"/>
</dbReference>
<dbReference type="KEGG" id="cmos:111453107"/>
<protein>
    <submittedName>
        <fullName evidence="4">Uncharacterized protein LOC111453101</fullName>
    </submittedName>
    <submittedName>
        <fullName evidence="5">Uncharacterized protein LOC111453107</fullName>
    </submittedName>
</protein>
<feature type="domain" description="CCHC-type" evidence="2">
    <location>
        <begin position="109"/>
        <end position="122"/>
    </location>
</feature>
<dbReference type="SMART" id="SM00343">
    <property type="entry name" value="ZnF_C2HC"/>
    <property type="match status" value="2"/>
</dbReference>
<dbReference type="Proteomes" id="UP000504609">
    <property type="component" value="Unplaced"/>
</dbReference>
<dbReference type="AlphaFoldDB" id="A0A6J1GDV3"/>
<dbReference type="Gene3D" id="4.10.60.10">
    <property type="entry name" value="Zinc finger, CCHC-type"/>
    <property type="match status" value="1"/>
</dbReference>
<keyword evidence="3" id="KW-1185">Reference proteome</keyword>
<dbReference type="PANTHER" id="PTHR47481">
    <property type="match status" value="1"/>
</dbReference>
<dbReference type="KEGG" id="cmos:111453101"/>
<evidence type="ECO:0000313" key="3">
    <source>
        <dbReference type="Proteomes" id="UP000504609"/>
    </source>
</evidence>
<proteinExistence type="predicted"/>
<sequence length="236" mass="26866">MVTQDAEEPVSEARLRRYLIRGLRKEFMPFVSSIQGWANQPTVIELENLLSNQEALIEQMTTSNEFSPKLEGVLYVKDQRRQNFHSRPSSSNENQFRSDESSKKPFKACYRCGKSGHFKRDCQAKVVCDHCGKPGHIKPNCRVKMQESEANAVHENKSSPDPIWEYCLTTEVLDQPTNVTSAVYQDDVSTGDQNSNSTTYASEFDSLQISHLDSLFSPISILLPLMTLLFTPRPWI</sequence>
<dbReference type="InterPro" id="IPR036875">
    <property type="entry name" value="Znf_CCHC_sf"/>
</dbReference>
<dbReference type="GO" id="GO:0003676">
    <property type="term" value="F:nucleic acid binding"/>
    <property type="evidence" value="ECO:0007669"/>
    <property type="project" value="InterPro"/>
</dbReference>
<dbReference type="InterPro" id="IPR001878">
    <property type="entry name" value="Znf_CCHC"/>
</dbReference>
<organism evidence="3 4">
    <name type="scientific">Cucurbita moschata</name>
    <name type="common">Winter crookneck squash</name>
    <name type="synonym">Cucurbita pepo var. moschata</name>
    <dbReference type="NCBI Taxonomy" id="3662"/>
    <lineage>
        <taxon>Eukaryota</taxon>
        <taxon>Viridiplantae</taxon>
        <taxon>Streptophyta</taxon>
        <taxon>Embryophyta</taxon>
        <taxon>Tracheophyta</taxon>
        <taxon>Spermatophyta</taxon>
        <taxon>Magnoliopsida</taxon>
        <taxon>eudicotyledons</taxon>
        <taxon>Gunneridae</taxon>
        <taxon>Pentapetalae</taxon>
        <taxon>rosids</taxon>
        <taxon>fabids</taxon>
        <taxon>Cucurbitales</taxon>
        <taxon>Cucurbitaceae</taxon>
        <taxon>Cucurbiteae</taxon>
        <taxon>Cucurbita</taxon>
    </lineage>
</organism>
<dbReference type="GeneID" id="111453101"/>
<keyword evidence="1" id="KW-0479">Metal-binding</keyword>
<dbReference type="RefSeq" id="XP_022949832.1">
    <property type="nucleotide sequence ID" value="XM_023094064.1"/>
</dbReference>
<dbReference type="Pfam" id="PF00098">
    <property type="entry name" value="zf-CCHC"/>
    <property type="match status" value="2"/>
</dbReference>
<keyword evidence="1" id="KW-0863">Zinc-finger</keyword>
<dbReference type="PANTHER" id="PTHR47481:SF36">
    <property type="entry name" value="CCHC-TYPE DOMAIN-CONTAINING PROTEIN"/>
    <property type="match status" value="1"/>
</dbReference>
<accession>A0A6J1GDV3</accession>
<evidence type="ECO:0000259" key="2">
    <source>
        <dbReference type="PROSITE" id="PS50158"/>
    </source>
</evidence>
<gene>
    <name evidence="4" type="primary">LOC111453101</name>
    <name evidence="5" type="synonym">LOC111453107</name>
</gene>
<evidence type="ECO:0000256" key="1">
    <source>
        <dbReference type="PROSITE-ProRule" id="PRU00047"/>
    </source>
</evidence>